<feature type="transmembrane region" description="Helical" evidence="1">
    <location>
        <begin position="41"/>
        <end position="57"/>
    </location>
</feature>
<keyword evidence="3" id="KW-1185">Reference proteome</keyword>
<dbReference type="EMBL" id="JAATIZ010000001">
    <property type="protein sequence ID" value="NJB64366.1"/>
    <property type="molecule type" value="Genomic_DNA"/>
</dbReference>
<protein>
    <submittedName>
        <fullName evidence="2">Uncharacterized protein</fullName>
    </submittedName>
</protein>
<dbReference type="RefSeq" id="WP_167660565.1">
    <property type="nucleotide sequence ID" value="NZ_BMCQ01000004.1"/>
</dbReference>
<proteinExistence type="predicted"/>
<evidence type="ECO:0000256" key="1">
    <source>
        <dbReference type="SAM" id="Phobius"/>
    </source>
</evidence>
<evidence type="ECO:0000313" key="3">
    <source>
        <dbReference type="Proteomes" id="UP000783934"/>
    </source>
</evidence>
<comment type="caution">
    <text evidence="2">The sequence shown here is derived from an EMBL/GenBank/DDBJ whole genome shotgun (WGS) entry which is preliminary data.</text>
</comment>
<organism evidence="2 3">
    <name type="scientific">Paenalcaligenes hominis</name>
    <dbReference type="NCBI Taxonomy" id="643674"/>
    <lineage>
        <taxon>Bacteria</taxon>
        <taxon>Pseudomonadati</taxon>
        <taxon>Pseudomonadota</taxon>
        <taxon>Betaproteobacteria</taxon>
        <taxon>Burkholderiales</taxon>
        <taxon>Alcaligenaceae</taxon>
        <taxon>Paenalcaligenes</taxon>
    </lineage>
</organism>
<dbReference type="Proteomes" id="UP000783934">
    <property type="component" value="Unassembled WGS sequence"/>
</dbReference>
<reference evidence="2 3" key="1">
    <citation type="submission" date="2020-03" db="EMBL/GenBank/DDBJ databases">
        <title>Genomic Encyclopedia of Type Strains, Phase IV (KMG-IV): sequencing the most valuable type-strain genomes for metagenomic binning, comparative biology and taxonomic classification.</title>
        <authorList>
            <person name="Goeker M."/>
        </authorList>
    </citation>
    <scope>NUCLEOTIDE SEQUENCE [LARGE SCALE GENOMIC DNA]</scope>
    <source>
        <strain evidence="2 3">DSM 26613</strain>
    </source>
</reference>
<accession>A0ABX0WMV1</accession>
<evidence type="ECO:0000313" key="2">
    <source>
        <dbReference type="EMBL" id="NJB64366.1"/>
    </source>
</evidence>
<name>A0ABX0WMV1_9BURK</name>
<feature type="transmembrane region" description="Helical" evidence="1">
    <location>
        <begin position="12"/>
        <end position="29"/>
    </location>
</feature>
<keyword evidence="1" id="KW-0472">Membrane</keyword>
<sequence>MSKRIQGGPTCRFLFGVAALAAMGVIFAPHGTYSAGRTAEVTMNVALALLCVRHILLKNRLTWCRLKKWWNK</sequence>
<keyword evidence="1" id="KW-1133">Transmembrane helix</keyword>
<keyword evidence="1" id="KW-0812">Transmembrane</keyword>
<gene>
    <name evidence="2" type="ORF">GGR41_000587</name>
</gene>